<evidence type="ECO:0000256" key="3">
    <source>
        <dbReference type="ARBA" id="ARBA00004496"/>
    </source>
</evidence>
<dbReference type="NCBIfam" id="NF002634">
    <property type="entry name" value="PRK02304.1-3"/>
    <property type="match status" value="1"/>
</dbReference>
<dbReference type="CDD" id="cd06223">
    <property type="entry name" value="PRTases_typeI"/>
    <property type="match status" value="1"/>
</dbReference>
<comment type="subunit">
    <text evidence="11">Homodimer.</text>
</comment>
<evidence type="ECO:0000256" key="10">
    <source>
        <dbReference type="ARBA" id="ARBA00022726"/>
    </source>
</evidence>
<reference evidence="14" key="1">
    <citation type="submission" date="2023-12" db="EMBL/GenBank/DDBJ databases">
        <title>Novel isolates from deep terrestrial aquifers shed light on the physiology and ecology of the class Limnochordia.</title>
        <authorList>
            <person name="Karnachuk O.V."/>
            <person name="Lukina A.P."/>
            <person name="Avakyan M.R."/>
            <person name="Kadnikov V."/>
            <person name="Begmatov S."/>
            <person name="Beletsky A.V."/>
            <person name="Mardanov A.V."/>
            <person name="Ravin N.V."/>
        </authorList>
    </citation>
    <scope>NUCLEOTIDE SEQUENCE [LARGE SCALE GENOMIC DNA]</scope>
    <source>
        <strain evidence="14">LN</strain>
    </source>
</reference>
<evidence type="ECO:0000256" key="7">
    <source>
        <dbReference type="ARBA" id="ARBA00022490"/>
    </source>
</evidence>
<dbReference type="PANTHER" id="PTHR32315:SF3">
    <property type="entry name" value="ADENINE PHOSPHORIBOSYLTRANSFERASE"/>
    <property type="match status" value="1"/>
</dbReference>
<comment type="similarity">
    <text evidence="5 11">Belongs to the purine/pyrimidine phosphoribosyltransferase family.</text>
</comment>
<evidence type="ECO:0000256" key="11">
    <source>
        <dbReference type="HAMAP-Rule" id="MF_00004"/>
    </source>
</evidence>
<comment type="catalytic activity">
    <reaction evidence="1 11">
        <text>AMP + diphosphate = 5-phospho-alpha-D-ribose 1-diphosphate + adenine</text>
        <dbReference type="Rhea" id="RHEA:16609"/>
        <dbReference type="ChEBI" id="CHEBI:16708"/>
        <dbReference type="ChEBI" id="CHEBI:33019"/>
        <dbReference type="ChEBI" id="CHEBI:58017"/>
        <dbReference type="ChEBI" id="CHEBI:456215"/>
        <dbReference type="EC" id="2.4.2.7"/>
    </reaction>
</comment>
<keyword evidence="9 11" id="KW-0808">Transferase</keyword>
<organism evidence="13 14">
    <name type="scientific">Geochorda subterranea</name>
    <dbReference type="NCBI Taxonomy" id="3109564"/>
    <lineage>
        <taxon>Bacteria</taxon>
        <taxon>Bacillati</taxon>
        <taxon>Bacillota</taxon>
        <taxon>Limnochordia</taxon>
        <taxon>Limnochordales</taxon>
        <taxon>Geochordaceae</taxon>
        <taxon>Geochorda</taxon>
    </lineage>
</organism>
<evidence type="ECO:0000256" key="8">
    <source>
        <dbReference type="ARBA" id="ARBA00022676"/>
    </source>
</evidence>
<sequence>MDLKALIREIPDFPRPGVSFKDITTVMRDPAALAYIIRSMARRFRDERIEMVVGVESRGFALGSPLAYELGAGFVLIRKPGKLPADKIRVEYELEYGMDALEIHKDALAPGQRVLMVDDLLATGGTMGAAARLVQQLGAQIVGFAFLIELAYLGGRQRLEAMGFDSDRILALVRYDS</sequence>
<dbReference type="HAMAP" id="MF_00004">
    <property type="entry name" value="Aden_phosphoribosyltr"/>
    <property type="match status" value="1"/>
</dbReference>
<dbReference type="NCBIfam" id="NF002636">
    <property type="entry name" value="PRK02304.1-5"/>
    <property type="match status" value="1"/>
</dbReference>
<dbReference type="GO" id="GO:0003999">
    <property type="term" value="F:adenine phosphoribosyltransferase activity"/>
    <property type="evidence" value="ECO:0007669"/>
    <property type="project" value="UniProtKB-EC"/>
</dbReference>
<accession>A0ABZ1BMY1</accession>
<name>A0ABZ1BMY1_9FIRM</name>
<dbReference type="EC" id="2.4.2.7" evidence="6 11"/>
<dbReference type="InterPro" id="IPR029057">
    <property type="entry name" value="PRTase-like"/>
</dbReference>
<comment type="function">
    <text evidence="2 11">Catalyzes a salvage reaction resulting in the formation of AMP, that is energically less costly than de novo synthesis.</text>
</comment>
<dbReference type="InterPro" id="IPR000836">
    <property type="entry name" value="PRTase_dom"/>
</dbReference>
<evidence type="ECO:0000313" key="13">
    <source>
        <dbReference type="EMBL" id="WRP13492.1"/>
    </source>
</evidence>
<feature type="domain" description="Phosphoribosyltransferase" evidence="12">
    <location>
        <begin position="28"/>
        <end position="149"/>
    </location>
</feature>
<keyword evidence="10 11" id="KW-0660">Purine salvage</keyword>
<dbReference type="SUPFAM" id="SSF53271">
    <property type="entry name" value="PRTase-like"/>
    <property type="match status" value="1"/>
</dbReference>
<dbReference type="Proteomes" id="UP001333102">
    <property type="component" value="Chromosome"/>
</dbReference>
<comment type="subcellular location">
    <subcellularLocation>
        <location evidence="3 11">Cytoplasm</location>
    </subcellularLocation>
</comment>
<evidence type="ECO:0000256" key="4">
    <source>
        <dbReference type="ARBA" id="ARBA00004659"/>
    </source>
</evidence>
<dbReference type="Pfam" id="PF00156">
    <property type="entry name" value="Pribosyltran"/>
    <property type="match status" value="1"/>
</dbReference>
<dbReference type="Gene3D" id="3.40.50.2020">
    <property type="match status" value="1"/>
</dbReference>
<dbReference type="PANTHER" id="PTHR32315">
    <property type="entry name" value="ADENINE PHOSPHORIBOSYLTRANSFERASE"/>
    <property type="match status" value="1"/>
</dbReference>
<keyword evidence="14" id="KW-1185">Reference proteome</keyword>
<dbReference type="InterPro" id="IPR050054">
    <property type="entry name" value="UPRTase/APRTase"/>
</dbReference>
<evidence type="ECO:0000259" key="12">
    <source>
        <dbReference type="Pfam" id="PF00156"/>
    </source>
</evidence>
<comment type="pathway">
    <text evidence="4 11">Purine metabolism; AMP biosynthesis via salvage pathway; AMP from adenine: step 1/1.</text>
</comment>
<dbReference type="EMBL" id="CP141614">
    <property type="protein sequence ID" value="WRP13492.1"/>
    <property type="molecule type" value="Genomic_DNA"/>
</dbReference>
<evidence type="ECO:0000256" key="9">
    <source>
        <dbReference type="ARBA" id="ARBA00022679"/>
    </source>
</evidence>
<keyword evidence="7 11" id="KW-0963">Cytoplasm</keyword>
<gene>
    <name evidence="11" type="primary">apt</name>
    <name evidence="13" type="ORF">VLY81_08505</name>
</gene>
<dbReference type="NCBIfam" id="TIGR01090">
    <property type="entry name" value="apt"/>
    <property type="match status" value="1"/>
</dbReference>
<evidence type="ECO:0000256" key="1">
    <source>
        <dbReference type="ARBA" id="ARBA00000868"/>
    </source>
</evidence>
<protein>
    <recommendedName>
        <fullName evidence="6 11">Adenine phosphoribosyltransferase</fullName>
        <shortName evidence="11">APRT</shortName>
        <ecNumber evidence="6 11">2.4.2.7</ecNumber>
    </recommendedName>
</protein>
<dbReference type="RefSeq" id="WP_324667737.1">
    <property type="nucleotide sequence ID" value="NZ_CP141614.1"/>
</dbReference>
<evidence type="ECO:0000256" key="6">
    <source>
        <dbReference type="ARBA" id="ARBA00011893"/>
    </source>
</evidence>
<evidence type="ECO:0000256" key="5">
    <source>
        <dbReference type="ARBA" id="ARBA00008391"/>
    </source>
</evidence>
<keyword evidence="8 11" id="KW-0328">Glycosyltransferase</keyword>
<dbReference type="InterPro" id="IPR005764">
    <property type="entry name" value="Ade_phspho_trans"/>
</dbReference>
<evidence type="ECO:0000313" key="14">
    <source>
        <dbReference type="Proteomes" id="UP001333102"/>
    </source>
</evidence>
<evidence type="ECO:0000256" key="2">
    <source>
        <dbReference type="ARBA" id="ARBA00003968"/>
    </source>
</evidence>
<proteinExistence type="inferred from homology"/>